<evidence type="ECO:0000256" key="1">
    <source>
        <dbReference type="ARBA" id="ARBA00022737"/>
    </source>
</evidence>
<reference evidence="3 4" key="1">
    <citation type="journal article" date="2016" name="Nat. Commun.">
        <title>Ectomycorrhizal ecology is imprinted in the genome of the dominant symbiotic fungus Cenococcum geophilum.</title>
        <authorList>
            <consortium name="DOE Joint Genome Institute"/>
            <person name="Peter M."/>
            <person name="Kohler A."/>
            <person name="Ohm R.A."/>
            <person name="Kuo A."/>
            <person name="Krutzmann J."/>
            <person name="Morin E."/>
            <person name="Arend M."/>
            <person name="Barry K.W."/>
            <person name="Binder M."/>
            <person name="Choi C."/>
            <person name="Clum A."/>
            <person name="Copeland A."/>
            <person name="Grisel N."/>
            <person name="Haridas S."/>
            <person name="Kipfer T."/>
            <person name="LaButti K."/>
            <person name="Lindquist E."/>
            <person name="Lipzen A."/>
            <person name="Maire R."/>
            <person name="Meier B."/>
            <person name="Mihaltcheva S."/>
            <person name="Molinier V."/>
            <person name="Murat C."/>
            <person name="Poggeler S."/>
            <person name="Quandt C.A."/>
            <person name="Sperisen C."/>
            <person name="Tritt A."/>
            <person name="Tisserant E."/>
            <person name="Crous P.W."/>
            <person name="Henrissat B."/>
            <person name="Nehls U."/>
            <person name="Egli S."/>
            <person name="Spatafora J.W."/>
            <person name="Grigoriev I.V."/>
            <person name="Martin F.M."/>
        </authorList>
    </citation>
    <scope>NUCLEOTIDE SEQUENCE [LARGE SCALE GENOMIC DNA]</scope>
    <source>
        <strain evidence="3 4">CBS 207.34</strain>
    </source>
</reference>
<evidence type="ECO:0000313" key="3">
    <source>
        <dbReference type="EMBL" id="OCL12692.1"/>
    </source>
</evidence>
<dbReference type="InterPro" id="IPR002110">
    <property type="entry name" value="Ankyrin_rpt"/>
</dbReference>
<proteinExistence type="predicted"/>
<dbReference type="SMART" id="SM00248">
    <property type="entry name" value="ANK"/>
    <property type="match status" value="4"/>
</dbReference>
<sequence length="183" mass="19721">VAAAYLGKTALVSGLLQKDEASVSTPNLYLGSALRCAAMQGHYDTTRALLDVGADVNYCRLFKDFALGAAAFRGHRDVVELLLQPEYNCVLSGAVYEKAICRAARGGNLETMLFMIKRGKVEDSEDLIQTILGEAAGNGHESVVQWALENGALVHGNIDKLFQKSALNYAALNGHEPIVRLLL</sequence>
<feature type="non-terminal residue" evidence="3">
    <location>
        <position position="183"/>
    </location>
</feature>
<dbReference type="OrthoDB" id="4772757at2759"/>
<dbReference type="Proteomes" id="UP000250140">
    <property type="component" value="Unassembled WGS sequence"/>
</dbReference>
<dbReference type="AlphaFoldDB" id="A0A8E2JXD8"/>
<dbReference type="SUPFAM" id="SSF48403">
    <property type="entry name" value="Ankyrin repeat"/>
    <property type="match status" value="1"/>
</dbReference>
<keyword evidence="2" id="KW-0040">ANK repeat</keyword>
<dbReference type="Gene3D" id="1.25.40.20">
    <property type="entry name" value="Ankyrin repeat-containing domain"/>
    <property type="match status" value="2"/>
</dbReference>
<name>A0A8E2JXD8_9PEZI</name>
<evidence type="ECO:0000313" key="4">
    <source>
        <dbReference type="Proteomes" id="UP000250140"/>
    </source>
</evidence>
<feature type="non-terminal residue" evidence="3">
    <location>
        <position position="1"/>
    </location>
</feature>
<accession>A0A8E2JXD8</accession>
<dbReference type="InterPro" id="IPR036770">
    <property type="entry name" value="Ankyrin_rpt-contain_sf"/>
</dbReference>
<dbReference type="Pfam" id="PF12796">
    <property type="entry name" value="Ank_2"/>
    <property type="match status" value="2"/>
</dbReference>
<keyword evidence="4" id="KW-1185">Reference proteome</keyword>
<dbReference type="PANTHER" id="PTHR24198">
    <property type="entry name" value="ANKYRIN REPEAT AND PROTEIN KINASE DOMAIN-CONTAINING PROTEIN"/>
    <property type="match status" value="1"/>
</dbReference>
<dbReference type="PANTHER" id="PTHR24198:SF165">
    <property type="entry name" value="ANKYRIN REPEAT-CONTAINING PROTEIN-RELATED"/>
    <property type="match status" value="1"/>
</dbReference>
<gene>
    <name evidence="3" type="ORF">AOQ84DRAFT_270424</name>
</gene>
<dbReference type="EMBL" id="KV748843">
    <property type="protein sequence ID" value="OCL12692.1"/>
    <property type="molecule type" value="Genomic_DNA"/>
</dbReference>
<evidence type="ECO:0000256" key="2">
    <source>
        <dbReference type="ARBA" id="ARBA00023043"/>
    </source>
</evidence>
<organism evidence="3 4">
    <name type="scientific">Glonium stellatum</name>
    <dbReference type="NCBI Taxonomy" id="574774"/>
    <lineage>
        <taxon>Eukaryota</taxon>
        <taxon>Fungi</taxon>
        <taxon>Dikarya</taxon>
        <taxon>Ascomycota</taxon>
        <taxon>Pezizomycotina</taxon>
        <taxon>Dothideomycetes</taxon>
        <taxon>Pleosporomycetidae</taxon>
        <taxon>Gloniales</taxon>
        <taxon>Gloniaceae</taxon>
        <taxon>Glonium</taxon>
    </lineage>
</organism>
<protein>
    <submittedName>
        <fullName evidence="3">Ankyrin</fullName>
    </submittedName>
</protein>
<keyword evidence="1" id="KW-0677">Repeat</keyword>